<comment type="caution">
    <text evidence="2">The sequence shown here is derived from an EMBL/GenBank/DDBJ whole genome shotgun (WGS) entry which is preliminary data.</text>
</comment>
<reference evidence="2 3" key="1">
    <citation type="journal article" date="2012" name="Eukaryot. Cell">
        <title>Genome sequence of the Trichosporon asahii environmental strain CBS 8904.</title>
        <authorList>
            <person name="Yang R.Y."/>
            <person name="Li H.T."/>
            <person name="Zhu H."/>
            <person name="Zhou G.P."/>
            <person name="Wang M."/>
            <person name="Wang L."/>
        </authorList>
    </citation>
    <scope>NUCLEOTIDE SEQUENCE [LARGE SCALE GENOMIC DNA]</scope>
    <source>
        <strain evidence="2 3">CBS 8904</strain>
    </source>
</reference>
<dbReference type="Gene3D" id="3.40.630.20">
    <property type="entry name" value="Peptidase C15, pyroglutamyl peptidase I-like"/>
    <property type="match status" value="1"/>
</dbReference>
<evidence type="ECO:0000256" key="1">
    <source>
        <dbReference type="SAM" id="MobiDB-lite"/>
    </source>
</evidence>
<dbReference type="InParanoid" id="K1VPZ2"/>
<gene>
    <name evidence="2" type="ORF">A1Q2_06999</name>
</gene>
<dbReference type="Proteomes" id="UP000006757">
    <property type="component" value="Unassembled WGS sequence"/>
</dbReference>
<protein>
    <submittedName>
        <fullName evidence="2">Uncharacterized protein</fullName>
    </submittedName>
</protein>
<keyword evidence="3" id="KW-1185">Reference proteome</keyword>
<dbReference type="InterPro" id="IPR036440">
    <property type="entry name" value="Peptidase_C15-like_sf"/>
</dbReference>
<evidence type="ECO:0000313" key="2">
    <source>
        <dbReference type="EMBL" id="EKC98767.1"/>
    </source>
</evidence>
<accession>K1VPZ2</accession>
<dbReference type="EMBL" id="AMBO01000382">
    <property type="protein sequence ID" value="EKC98767.1"/>
    <property type="molecule type" value="Genomic_DNA"/>
</dbReference>
<dbReference type="SUPFAM" id="SSF53182">
    <property type="entry name" value="Pyrrolidone carboxyl peptidase (pyroglutamate aminopeptidase)"/>
    <property type="match status" value="1"/>
</dbReference>
<proteinExistence type="predicted"/>
<feature type="compositionally biased region" description="Low complexity" evidence="1">
    <location>
        <begin position="249"/>
        <end position="266"/>
    </location>
</feature>
<name>K1VPZ2_TRIAC</name>
<organism evidence="2 3">
    <name type="scientific">Trichosporon asahii var. asahii (strain CBS 8904)</name>
    <name type="common">Yeast</name>
    <dbReference type="NCBI Taxonomy" id="1220162"/>
    <lineage>
        <taxon>Eukaryota</taxon>
        <taxon>Fungi</taxon>
        <taxon>Dikarya</taxon>
        <taxon>Basidiomycota</taxon>
        <taxon>Agaricomycotina</taxon>
        <taxon>Tremellomycetes</taxon>
        <taxon>Trichosporonales</taxon>
        <taxon>Trichosporonaceae</taxon>
        <taxon>Trichosporon</taxon>
    </lineage>
</organism>
<dbReference type="AlphaFoldDB" id="K1VPZ2"/>
<dbReference type="HOGENOM" id="CLU_1046577_0_0_1"/>
<feature type="region of interest" description="Disordered" evidence="1">
    <location>
        <begin position="45"/>
        <end position="67"/>
    </location>
</feature>
<sequence length="266" mass="29059">MGIKQKVDHLFHFKTDVPPDELASKEDVMAEVYGARHQDRVDQAFGAEDSKRHNYETDASDAVPHDPRPLHRRQVVVIAFEGRKGQPLVSDFPIARRAVDMIKNMGLDAYQLDVTRKDAVNAVLSETARLHADVVVLAGRGDTDHLTLEEVAHNPGVNGPEDVKARAPLRRAMVTIGALGVPVRLSADAGDELGNALFYEALTGLRNDIPVSLLHSPSPQLVDPELQAQSIAIMAQESIMDPQDPVSRMNSSANLNASTTSMSEMY</sequence>
<feature type="region of interest" description="Disordered" evidence="1">
    <location>
        <begin position="243"/>
        <end position="266"/>
    </location>
</feature>
<feature type="compositionally biased region" description="Basic and acidic residues" evidence="1">
    <location>
        <begin position="45"/>
        <end position="56"/>
    </location>
</feature>
<evidence type="ECO:0000313" key="3">
    <source>
        <dbReference type="Proteomes" id="UP000006757"/>
    </source>
</evidence>